<dbReference type="SUPFAM" id="SSF47598">
    <property type="entry name" value="Ribbon-helix-helix"/>
    <property type="match status" value="1"/>
</dbReference>
<dbReference type="InterPro" id="IPR010985">
    <property type="entry name" value="Ribbon_hlx_hlx"/>
</dbReference>
<evidence type="ECO:0008006" key="4">
    <source>
        <dbReference type="Google" id="ProtNLM"/>
    </source>
</evidence>
<accession>A0A895YC73</accession>
<reference evidence="2" key="1">
    <citation type="submission" date="2021-02" db="EMBL/GenBank/DDBJ databases">
        <title>Natrosporangium hydrolyticum gen. nov., sp. nov, a haloalkaliphilic actinobacterium from a soda solonchak soil.</title>
        <authorList>
            <person name="Sorokin D.Y."/>
            <person name="Khijniak T.V."/>
            <person name="Zakharycheva A.P."/>
            <person name="Boueva O.V."/>
            <person name="Ariskina E.V."/>
            <person name="Hahnke R.L."/>
            <person name="Bunk B."/>
            <person name="Sproer C."/>
            <person name="Schumann P."/>
            <person name="Evtushenko L.I."/>
            <person name="Kublanov I.V."/>
        </authorList>
    </citation>
    <scope>NUCLEOTIDE SEQUENCE</scope>
    <source>
        <strain evidence="2">DSM 106523</strain>
    </source>
</reference>
<sequence>MATTLQIRNVPAELHAAIAEHARAQGLTISQYLLRRIAQIEGKPEVGHALDAHWEHSKHRKRAAPGAAAAMVAEDRER</sequence>
<dbReference type="AlphaFoldDB" id="A0A895YC73"/>
<dbReference type="GO" id="GO:0006355">
    <property type="term" value="P:regulation of DNA-templated transcription"/>
    <property type="evidence" value="ECO:0007669"/>
    <property type="project" value="InterPro"/>
</dbReference>
<dbReference type="KEGG" id="nhy:JQS43_20170"/>
<gene>
    <name evidence="2" type="ORF">JQS43_20170</name>
</gene>
<evidence type="ECO:0000256" key="1">
    <source>
        <dbReference type="SAM" id="MobiDB-lite"/>
    </source>
</evidence>
<keyword evidence="3" id="KW-1185">Reference proteome</keyword>
<name>A0A895YC73_9ACTN</name>
<evidence type="ECO:0000313" key="2">
    <source>
        <dbReference type="EMBL" id="QSB13845.1"/>
    </source>
</evidence>
<dbReference type="Proteomes" id="UP000662857">
    <property type="component" value="Chromosome"/>
</dbReference>
<organism evidence="2 3">
    <name type="scientific">Natronosporangium hydrolyticum</name>
    <dbReference type="NCBI Taxonomy" id="2811111"/>
    <lineage>
        <taxon>Bacteria</taxon>
        <taxon>Bacillati</taxon>
        <taxon>Actinomycetota</taxon>
        <taxon>Actinomycetes</taxon>
        <taxon>Micromonosporales</taxon>
        <taxon>Micromonosporaceae</taxon>
        <taxon>Natronosporangium</taxon>
    </lineage>
</organism>
<dbReference type="EMBL" id="CP070499">
    <property type="protein sequence ID" value="QSB13845.1"/>
    <property type="molecule type" value="Genomic_DNA"/>
</dbReference>
<feature type="region of interest" description="Disordered" evidence="1">
    <location>
        <begin position="54"/>
        <end position="78"/>
    </location>
</feature>
<evidence type="ECO:0000313" key="3">
    <source>
        <dbReference type="Proteomes" id="UP000662857"/>
    </source>
</evidence>
<proteinExistence type="predicted"/>
<protein>
    <recommendedName>
        <fullName evidence="4">Toxin-antitoxin system HicB family antitoxin</fullName>
    </recommendedName>
</protein>
<dbReference type="RefSeq" id="WP_239675957.1">
    <property type="nucleotide sequence ID" value="NZ_CP070499.1"/>
</dbReference>